<proteinExistence type="inferred from homology"/>
<dbReference type="EMBL" id="GL376620">
    <property type="status" value="NOT_ANNOTATED_CDS"/>
    <property type="molecule type" value="Genomic_DNA"/>
</dbReference>
<dbReference type="OMA" id="FWCLEHD"/>
<dbReference type="Proteomes" id="UP000019132">
    <property type="component" value="Unassembled WGS sequence"/>
</dbReference>
<reference evidence="10" key="2">
    <citation type="submission" date="2010-04" db="EMBL/GenBank/DDBJ databases">
        <authorList>
            <person name="Buell R."/>
            <person name="Hamilton J."/>
            <person name="Hostetler J."/>
        </authorList>
    </citation>
    <scope>NUCLEOTIDE SEQUENCE [LARGE SCALE GENOMIC DNA]</scope>
    <source>
        <strain evidence="10">DAOM:BR144</strain>
    </source>
</reference>
<reference evidence="9" key="3">
    <citation type="submission" date="2015-02" db="UniProtKB">
        <authorList>
            <consortium name="EnsemblProtists"/>
        </authorList>
    </citation>
    <scope>IDENTIFICATION</scope>
    <source>
        <strain evidence="9">DAOM BR144</strain>
    </source>
</reference>
<evidence type="ECO:0000256" key="3">
    <source>
        <dbReference type="ARBA" id="ARBA00023002"/>
    </source>
</evidence>
<dbReference type="HAMAP" id="MF_01401">
    <property type="entry name" value="MsrA"/>
    <property type="match status" value="1"/>
</dbReference>
<evidence type="ECO:0000256" key="4">
    <source>
        <dbReference type="ARBA" id="ARBA00030273"/>
    </source>
</evidence>
<dbReference type="STRING" id="431595.K3W814"/>
<dbReference type="FunFam" id="3.30.1060.10:FF:000002">
    <property type="entry name" value="Peptide methionine sulfoxide reductase"/>
    <property type="match status" value="1"/>
</dbReference>
<dbReference type="HOGENOM" id="CLU_031040_10_2_1"/>
<dbReference type="eggNOG" id="KOG1635">
    <property type="taxonomic scope" value="Eukaryota"/>
</dbReference>
<dbReference type="InterPro" id="IPR036509">
    <property type="entry name" value="Met_Sox_Rdtase_MsrA_sf"/>
</dbReference>
<dbReference type="SUPFAM" id="SSF55068">
    <property type="entry name" value="Peptide methionine sulfoxide reductase"/>
    <property type="match status" value="1"/>
</dbReference>
<evidence type="ECO:0000313" key="9">
    <source>
        <dbReference type="EnsemblProtists" id="PYU1_T001105"/>
    </source>
</evidence>
<dbReference type="EnsemblProtists" id="PYU1_T001105">
    <property type="protein sequence ID" value="PYU1_T001105"/>
    <property type="gene ID" value="PYU1_G001105"/>
</dbReference>
<dbReference type="InterPro" id="IPR002569">
    <property type="entry name" value="Met_Sox_Rdtase_MsrA_dom"/>
</dbReference>
<dbReference type="VEuPathDB" id="FungiDB:PYU1_G001105"/>
<dbReference type="EC" id="1.8.4.11" evidence="2"/>
<keyword evidence="3" id="KW-0560">Oxidoreductase</keyword>
<organism evidence="9 10">
    <name type="scientific">Globisporangium ultimum (strain ATCC 200006 / CBS 805.95 / DAOM BR144)</name>
    <name type="common">Pythium ultimum</name>
    <dbReference type="NCBI Taxonomy" id="431595"/>
    <lineage>
        <taxon>Eukaryota</taxon>
        <taxon>Sar</taxon>
        <taxon>Stramenopiles</taxon>
        <taxon>Oomycota</taxon>
        <taxon>Peronosporomycetes</taxon>
        <taxon>Pythiales</taxon>
        <taxon>Pythiaceae</taxon>
        <taxon>Globisporangium</taxon>
    </lineage>
</organism>
<dbReference type="GO" id="GO:0034599">
    <property type="term" value="P:cellular response to oxidative stress"/>
    <property type="evidence" value="ECO:0007669"/>
    <property type="project" value="TreeGrafter"/>
</dbReference>
<dbReference type="AlphaFoldDB" id="K3W814"/>
<dbReference type="Gene3D" id="3.30.1060.10">
    <property type="entry name" value="Peptide methionine sulphoxide reductase MsrA"/>
    <property type="match status" value="1"/>
</dbReference>
<name>K3W814_GLOUD</name>
<evidence type="ECO:0000256" key="5">
    <source>
        <dbReference type="ARBA" id="ARBA00030643"/>
    </source>
</evidence>
<comment type="similarity">
    <text evidence="1">Belongs to the MsrA Met sulfoxide reductase family.</text>
</comment>
<sequence length="171" mass="19305">MGIENQTEASVAYFAAGCFWGVELAFQRVPGVLHTTVGYAQGHQENATYKQVCSGKTGHAETIKIEFDASEVTYAQLLDKFWSIHDPTTLNRQKEDVGTQYRSGIYYVNDEQKTQAIASKEAQQQKTEKTIVTEIEEFRVFWVAEEYHQQYLEKGGQCADKGSDVPIKCYG</sequence>
<evidence type="ECO:0000256" key="6">
    <source>
        <dbReference type="ARBA" id="ARBA00047806"/>
    </source>
</evidence>
<accession>K3W814</accession>
<dbReference type="PANTHER" id="PTHR42799:SF2">
    <property type="entry name" value="MITOCHONDRIAL PEPTIDE METHIONINE SULFOXIDE REDUCTASE"/>
    <property type="match status" value="1"/>
</dbReference>
<evidence type="ECO:0000313" key="10">
    <source>
        <dbReference type="Proteomes" id="UP000019132"/>
    </source>
</evidence>
<protein>
    <recommendedName>
        <fullName evidence="2">peptide-methionine (S)-S-oxide reductase</fullName>
        <ecNumber evidence="2">1.8.4.11</ecNumber>
    </recommendedName>
    <alternativeName>
        <fullName evidence="5">Peptide-methionine (S)-S-oxide reductase</fullName>
    </alternativeName>
    <alternativeName>
        <fullName evidence="4">Protein-methionine-S-oxide reductase</fullName>
    </alternativeName>
</protein>
<evidence type="ECO:0000256" key="1">
    <source>
        <dbReference type="ARBA" id="ARBA00005591"/>
    </source>
</evidence>
<dbReference type="GO" id="GO:0005737">
    <property type="term" value="C:cytoplasm"/>
    <property type="evidence" value="ECO:0007669"/>
    <property type="project" value="TreeGrafter"/>
</dbReference>
<dbReference type="InterPro" id="IPR050162">
    <property type="entry name" value="MsrA_MetSO_reductase"/>
</dbReference>
<dbReference type="GO" id="GO:0008113">
    <property type="term" value="F:peptide-methionine (S)-S-oxide reductase activity"/>
    <property type="evidence" value="ECO:0007669"/>
    <property type="project" value="UniProtKB-EC"/>
</dbReference>
<dbReference type="PANTHER" id="PTHR42799">
    <property type="entry name" value="MITOCHONDRIAL PEPTIDE METHIONINE SULFOXIDE REDUCTASE"/>
    <property type="match status" value="1"/>
</dbReference>
<dbReference type="NCBIfam" id="TIGR00401">
    <property type="entry name" value="msrA"/>
    <property type="match status" value="1"/>
</dbReference>
<evidence type="ECO:0000259" key="8">
    <source>
        <dbReference type="Pfam" id="PF01625"/>
    </source>
</evidence>
<feature type="domain" description="Peptide methionine sulphoxide reductase MsrA" evidence="8">
    <location>
        <begin position="12"/>
        <end position="155"/>
    </location>
</feature>
<evidence type="ECO:0000256" key="7">
    <source>
        <dbReference type="ARBA" id="ARBA00048782"/>
    </source>
</evidence>
<comment type="catalytic activity">
    <reaction evidence="7">
        <text>[thioredoxin]-disulfide + L-methionine + H2O = L-methionine (S)-S-oxide + [thioredoxin]-dithiol</text>
        <dbReference type="Rhea" id="RHEA:19993"/>
        <dbReference type="Rhea" id="RHEA-COMP:10698"/>
        <dbReference type="Rhea" id="RHEA-COMP:10700"/>
        <dbReference type="ChEBI" id="CHEBI:15377"/>
        <dbReference type="ChEBI" id="CHEBI:29950"/>
        <dbReference type="ChEBI" id="CHEBI:50058"/>
        <dbReference type="ChEBI" id="CHEBI:57844"/>
        <dbReference type="ChEBI" id="CHEBI:58772"/>
        <dbReference type="EC" id="1.8.4.11"/>
    </reaction>
</comment>
<dbReference type="Pfam" id="PF01625">
    <property type="entry name" value="PMSR"/>
    <property type="match status" value="1"/>
</dbReference>
<comment type="catalytic activity">
    <reaction evidence="6">
        <text>L-methionyl-[protein] + [thioredoxin]-disulfide + H2O = L-methionyl-(S)-S-oxide-[protein] + [thioredoxin]-dithiol</text>
        <dbReference type="Rhea" id="RHEA:14217"/>
        <dbReference type="Rhea" id="RHEA-COMP:10698"/>
        <dbReference type="Rhea" id="RHEA-COMP:10700"/>
        <dbReference type="Rhea" id="RHEA-COMP:12313"/>
        <dbReference type="Rhea" id="RHEA-COMP:12315"/>
        <dbReference type="ChEBI" id="CHEBI:15377"/>
        <dbReference type="ChEBI" id="CHEBI:16044"/>
        <dbReference type="ChEBI" id="CHEBI:29950"/>
        <dbReference type="ChEBI" id="CHEBI:44120"/>
        <dbReference type="ChEBI" id="CHEBI:50058"/>
        <dbReference type="EC" id="1.8.4.11"/>
    </reaction>
</comment>
<keyword evidence="10" id="KW-1185">Reference proteome</keyword>
<reference evidence="10" key="1">
    <citation type="journal article" date="2010" name="Genome Biol.">
        <title>Genome sequence of the necrotrophic plant pathogen Pythium ultimum reveals original pathogenicity mechanisms and effector repertoire.</title>
        <authorList>
            <person name="Levesque C.A."/>
            <person name="Brouwer H."/>
            <person name="Cano L."/>
            <person name="Hamilton J.P."/>
            <person name="Holt C."/>
            <person name="Huitema E."/>
            <person name="Raffaele S."/>
            <person name="Robideau G.P."/>
            <person name="Thines M."/>
            <person name="Win J."/>
            <person name="Zerillo M.M."/>
            <person name="Beakes G.W."/>
            <person name="Boore J.L."/>
            <person name="Busam D."/>
            <person name="Dumas B."/>
            <person name="Ferriera S."/>
            <person name="Fuerstenberg S.I."/>
            <person name="Gachon C.M."/>
            <person name="Gaulin E."/>
            <person name="Govers F."/>
            <person name="Grenville-Briggs L."/>
            <person name="Horner N."/>
            <person name="Hostetler J."/>
            <person name="Jiang R.H."/>
            <person name="Johnson J."/>
            <person name="Krajaejun T."/>
            <person name="Lin H."/>
            <person name="Meijer H.J."/>
            <person name="Moore B."/>
            <person name="Morris P."/>
            <person name="Phuntmart V."/>
            <person name="Puiu D."/>
            <person name="Shetty J."/>
            <person name="Stajich J.E."/>
            <person name="Tripathy S."/>
            <person name="Wawra S."/>
            <person name="van West P."/>
            <person name="Whitty B.R."/>
            <person name="Coutinho P.M."/>
            <person name="Henrissat B."/>
            <person name="Martin F."/>
            <person name="Thomas P.D."/>
            <person name="Tyler B.M."/>
            <person name="De Vries R.P."/>
            <person name="Kamoun S."/>
            <person name="Yandell M."/>
            <person name="Tisserat N."/>
            <person name="Buell C.R."/>
        </authorList>
    </citation>
    <scope>NUCLEOTIDE SEQUENCE</scope>
    <source>
        <strain evidence="10">DAOM:BR144</strain>
    </source>
</reference>
<dbReference type="InParanoid" id="K3W814"/>
<evidence type="ECO:0000256" key="2">
    <source>
        <dbReference type="ARBA" id="ARBA00012502"/>
    </source>
</evidence>